<dbReference type="Proteomes" id="UP000785679">
    <property type="component" value="Unassembled WGS sequence"/>
</dbReference>
<dbReference type="AlphaFoldDB" id="A0A8J8NJI8"/>
<feature type="transmembrane region" description="Helical" evidence="2">
    <location>
        <begin position="110"/>
        <end position="133"/>
    </location>
</feature>
<keyword evidence="2" id="KW-0472">Membrane</keyword>
<feature type="region of interest" description="Disordered" evidence="1">
    <location>
        <begin position="174"/>
        <end position="249"/>
    </location>
</feature>
<evidence type="ECO:0000313" key="3">
    <source>
        <dbReference type="EMBL" id="TNV75883.1"/>
    </source>
</evidence>
<proteinExistence type="predicted"/>
<keyword evidence="2" id="KW-1133">Transmembrane helix</keyword>
<dbReference type="EMBL" id="RRYP01014628">
    <property type="protein sequence ID" value="TNV75883.1"/>
    <property type="molecule type" value="Genomic_DNA"/>
</dbReference>
<evidence type="ECO:0000256" key="2">
    <source>
        <dbReference type="SAM" id="Phobius"/>
    </source>
</evidence>
<reference evidence="3" key="1">
    <citation type="submission" date="2019-06" db="EMBL/GenBank/DDBJ databases">
        <authorList>
            <person name="Zheng W."/>
        </authorList>
    </citation>
    <scope>NUCLEOTIDE SEQUENCE</scope>
    <source>
        <strain evidence="3">QDHG01</strain>
    </source>
</reference>
<keyword evidence="2" id="KW-0812">Transmembrane</keyword>
<sequence length="249" mass="27662">MRFQKSCICLTLKQGALVSICFDMLKILISLFLLLIFLWTGDDRTKELRTQTIQAPQKLKDLKTRENLGPSSIQVIVIFAGDACRYSVAGVIGVVMIVKKWSALYQGTYFWVKFISSFLNVFSGLMMVTLTQLPFSDMILSICSFALDQYFCLVIYSMWQSTKELELYILEHGEAPPQGGSPNGDQPDSSVHSSQIDLEGVGGQQEEEHGSPDNGVAFSEHERRPSQLSGNGVQSQSSAQRANSRSTLD</sequence>
<protein>
    <submittedName>
        <fullName evidence="3">Uncharacterized protein</fullName>
    </submittedName>
</protein>
<feature type="compositionally biased region" description="Polar residues" evidence="1">
    <location>
        <begin position="183"/>
        <end position="196"/>
    </location>
</feature>
<accession>A0A8J8NJI8</accession>
<gene>
    <name evidence="3" type="ORF">FGO68_gene2173</name>
</gene>
<feature type="transmembrane region" description="Helical" evidence="2">
    <location>
        <begin position="73"/>
        <end position="98"/>
    </location>
</feature>
<feature type="transmembrane region" description="Helical" evidence="2">
    <location>
        <begin position="20"/>
        <end position="39"/>
    </location>
</feature>
<evidence type="ECO:0000313" key="4">
    <source>
        <dbReference type="Proteomes" id="UP000785679"/>
    </source>
</evidence>
<comment type="caution">
    <text evidence="3">The sequence shown here is derived from an EMBL/GenBank/DDBJ whole genome shotgun (WGS) entry which is preliminary data.</text>
</comment>
<evidence type="ECO:0000256" key="1">
    <source>
        <dbReference type="SAM" id="MobiDB-lite"/>
    </source>
</evidence>
<feature type="compositionally biased region" description="Low complexity" evidence="1">
    <location>
        <begin position="234"/>
        <end position="249"/>
    </location>
</feature>
<name>A0A8J8NJI8_HALGN</name>
<keyword evidence="4" id="KW-1185">Reference proteome</keyword>
<organism evidence="3 4">
    <name type="scientific">Halteria grandinella</name>
    <dbReference type="NCBI Taxonomy" id="5974"/>
    <lineage>
        <taxon>Eukaryota</taxon>
        <taxon>Sar</taxon>
        <taxon>Alveolata</taxon>
        <taxon>Ciliophora</taxon>
        <taxon>Intramacronucleata</taxon>
        <taxon>Spirotrichea</taxon>
        <taxon>Stichotrichia</taxon>
        <taxon>Sporadotrichida</taxon>
        <taxon>Halteriidae</taxon>
        <taxon>Halteria</taxon>
    </lineage>
</organism>
<dbReference type="OrthoDB" id="10581066at2759"/>